<evidence type="ECO:0000256" key="3">
    <source>
        <dbReference type="ARBA" id="ARBA00022692"/>
    </source>
</evidence>
<reference evidence="7" key="1">
    <citation type="submission" date="2025-08" db="UniProtKB">
        <authorList>
            <consortium name="Ensembl"/>
        </authorList>
    </citation>
    <scope>IDENTIFICATION</scope>
</reference>
<dbReference type="GO" id="GO:0005886">
    <property type="term" value="C:plasma membrane"/>
    <property type="evidence" value="ECO:0007669"/>
    <property type="project" value="TreeGrafter"/>
</dbReference>
<dbReference type="GO" id="GO:0030003">
    <property type="term" value="P:intracellular monoatomic cation homeostasis"/>
    <property type="evidence" value="ECO:0007669"/>
    <property type="project" value="TreeGrafter"/>
</dbReference>
<dbReference type="Proteomes" id="UP000694701">
    <property type="component" value="Unplaced"/>
</dbReference>
<keyword evidence="3 6" id="KW-0812">Transmembrane</keyword>
<evidence type="ECO:0000313" key="8">
    <source>
        <dbReference type="Proteomes" id="UP000694701"/>
    </source>
</evidence>
<evidence type="ECO:0000256" key="1">
    <source>
        <dbReference type="ARBA" id="ARBA00004141"/>
    </source>
</evidence>
<name>A0A8C2IJX7_CYPCA</name>
<feature type="transmembrane region" description="Helical" evidence="6">
    <location>
        <begin position="448"/>
        <end position="476"/>
    </location>
</feature>
<dbReference type="GO" id="GO:0071578">
    <property type="term" value="P:zinc ion import across plasma membrane"/>
    <property type="evidence" value="ECO:0007669"/>
    <property type="project" value="TreeGrafter"/>
</dbReference>
<dbReference type="PANTHER" id="PTHR12191">
    <property type="entry name" value="SOLUTE CARRIER FAMILY 39"/>
    <property type="match status" value="1"/>
</dbReference>
<dbReference type="PANTHER" id="PTHR12191:SF2">
    <property type="entry name" value="METAL CATION SYMPORTER ZIP8"/>
    <property type="match status" value="1"/>
</dbReference>
<evidence type="ECO:0000256" key="4">
    <source>
        <dbReference type="ARBA" id="ARBA00022989"/>
    </source>
</evidence>
<feature type="transmembrane region" description="Helical" evidence="6">
    <location>
        <begin position="422"/>
        <end position="441"/>
    </location>
</feature>
<keyword evidence="5 6" id="KW-0472">Membrane</keyword>
<evidence type="ECO:0000256" key="6">
    <source>
        <dbReference type="SAM" id="Phobius"/>
    </source>
</evidence>
<sequence>SLGTRSLHLSLLPIIFRNSNILFRSSGFPHPWIKSLVRRSLLYRTSSRLRPIDKKTFFCKELNTRNQNLTQVLIHQSAAALWLYTFPHLRTEQLSGFRSTTRTYRKLTKLLLDSADDTSLQVFVKDIVAVYGENGSLDLNGINSLLETIVQDRLDPNIPLHAQCLSGADILVHYGLQNLSHLTEEHLVTVCPALLNQAVLPPCSPEPPLHSDADLRVWGFGFLAVTIINLASLLGLTLVPVTKKPYFPKVLSYFIGLAVGTLFSNACLQLIPEAFGFDPKADGYIFQAVGIFGGFYVLYVTEKILRIVLKPDHEHGHGHSHFQPSEGIQQNGVINTVDSANSDKASITSDPPVEQRTCRWLRGRQQLASVKTVAWMISLSDALHNFIDGLAIGASFTVSILSGFSTSIAIVCEEFPHELGDFIILLNAGLSIPQAVFFNLLSAMSCYVGLVLGILLGSTFAPSIIFAFAGGMFLYISLADMLPEMNMIASEQVQSTKADIIFFAIQNAGMLTGFAMILLITLYGGNISLG</sequence>
<proteinExistence type="inferred from homology"/>
<comment type="similarity">
    <text evidence="2">Belongs to the ZIP transporter (TC 2.A.5) family.</text>
</comment>
<protein>
    <submittedName>
        <fullName evidence="7">Solute carrier family 39 member 8</fullName>
    </submittedName>
</protein>
<evidence type="ECO:0000256" key="5">
    <source>
        <dbReference type="ARBA" id="ARBA00023136"/>
    </source>
</evidence>
<feature type="transmembrane region" description="Helical" evidence="6">
    <location>
        <begin position="500"/>
        <end position="524"/>
    </location>
</feature>
<dbReference type="GO" id="GO:0140410">
    <property type="term" value="F:monoatomic cation:bicarbonate symporter activity"/>
    <property type="evidence" value="ECO:0007669"/>
    <property type="project" value="TreeGrafter"/>
</dbReference>
<dbReference type="AlphaFoldDB" id="A0A8C2IJX7"/>
<feature type="transmembrane region" description="Helical" evidence="6">
    <location>
        <begin position="386"/>
        <end position="410"/>
    </location>
</feature>
<feature type="transmembrane region" description="Helical" evidence="6">
    <location>
        <begin position="217"/>
        <end position="239"/>
    </location>
</feature>
<accession>A0A8C2IJX7</accession>
<dbReference type="InterPro" id="IPR050799">
    <property type="entry name" value="ZIP_Transporter"/>
</dbReference>
<dbReference type="Pfam" id="PF02535">
    <property type="entry name" value="Zip"/>
    <property type="match status" value="1"/>
</dbReference>
<dbReference type="Ensembl" id="ENSCCRT00020088927.1">
    <property type="protein sequence ID" value="ENSCCRP00020081196.1"/>
    <property type="gene ID" value="ENSCCRG00020037590.1"/>
</dbReference>
<keyword evidence="4 6" id="KW-1133">Transmembrane helix</keyword>
<feature type="transmembrane region" description="Helical" evidence="6">
    <location>
        <begin position="283"/>
        <end position="301"/>
    </location>
</feature>
<organism evidence="7 8">
    <name type="scientific">Cyprinus carpio</name>
    <name type="common">Common carp</name>
    <dbReference type="NCBI Taxonomy" id="7962"/>
    <lineage>
        <taxon>Eukaryota</taxon>
        <taxon>Metazoa</taxon>
        <taxon>Chordata</taxon>
        <taxon>Craniata</taxon>
        <taxon>Vertebrata</taxon>
        <taxon>Euteleostomi</taxon>
        <taxon>Actinopterygii</taxon>
        <taxon>Neopterygii</taxon>
        <taxon>Teleostei</taxon>
        <taxon>Ostariophysi</taxon>
        <taxon>Cypriniformes</taxon>
        <taxon>Cyprinidae</taxon>
        <taxon>Cyprininae</taxon>
        <taxon>Cyprinus</taxon>
    </lineage>
</organism>
<comment type="subcellular location">
    <subcellularLocation>
        <location evidence="1">Membrane</location>
        <topology evidence="1">Multi-pass membrane protein</topology>
    </subcellularLocation>
</comment>
<evidence type="ECO:0000313" key="7">
    <source>
        <dbReference type="Ensembl" id="ENSCCRP00020081196.1"/>
    </source>
</evidence>
<evidence type="ECO:0000256" key="2">
    <source>
        <dbReference type="ARBA" id="ARBA00006939"/>
    </source>
</evidence>
<dbReference type="InterPro" id="IPR003689">
    <property type="entry name" value="ZIP"/>
</dbReference>
<dbReference type="GO" id="GO:0005385">
    <property type="term" value="F:zinc ion transmembrane transporter activity"/>
    <property type="evidence" value="ECO:0007669"/>
    <property type="project" value="TreeGrafter"/>
</dbReference>
<feature type="transmembrane region" description="Helical" evidence="6">
    <location>
        <begin position="251"/>
        <end position="271"/>
    </location>
</feature>